<dbReference type="AlphaFoldDB" id="A0A821Y5S6"/>
<dbReference type="Proteomes" id="UP000663880">
    <property type="component" value="Unassembled WGS sequence"/>
</dbReference>
<evidence type="ECO:0000313" key="2">
    <source>
        <dbReference type="Proteomes" id="UP000663880"/>
    </source>
</evidence>
<comment type="caution">
    <text evidence="1">The sequence shown here is derived from an EMBL/GenBank/DDBJ whole genome shotgun (WGS) entry which is preliminary data.</text>
</comment>
<evidence type="ECO:0000313" key="1">
    <source>
        <dbReference type="EMBL" id="CAF4957551.1"/>
    </source>
</evidence>
<reference evidence="1" key="1">
    <citation type="submission" date="2021-02" db="EMBL/GenBank/DDBJ databases">
        <authorList>
            <person name="Steward A R."/>
        </authorList>
    </citation>
    <scope>NUCLEOTIDE SEQUENCE</scope>
</reference>
<accession>A0A821Y5S6</accession>
<organism evidence="1 2">
    <name type="scientific">Pieris macdunnoughi</name>
    <dbReference type="NCBI Taxonomy" id="345717"/>
    <lineage>
        <taxon>Eukaryota</taxon>
        <taxon>Metazoa</taxon>
        <taxon>Ecdysozoa</taxon>
        <taxon>Arthropoda</taxon>
        <taxon>Hexapoda</taxon>
        <taxon>Insecta</taxon>
        <taxon>Pterygota</taxon>
        <taxon>Neoptera</taxon>
        <taxon>Endopterygota</taxon>
        <taxon>Lepidoptera</taxon>
        <taxon>Glossata</taxon>
        <taxon>Ditrysia</taxon>
        <taxon>Papilionoidea</taxon>
        <taxon>Pieridae</taxon>
        <taxon>Pierinae</taxon>
        <taxon>Pieris</taxon>
    </lineage>
</organism>
<dbReference type="EMBL" id="CAJOBZ010000082">
    <property type="protein sequence ID" value="CAF4957551.1"/>
    <property type="molecule type" value="Genomic_DNA"/>
</dbReference>
<sequence>MQLLSCCLYGTVHSFLCGAGQWQVPDSLTRLGRNIVTLRCKYWRTQKKITQRPGSSNVRLLSQRPSTLSYLARNGPPSGTGTFWLLAKVVQGNFCLPSVPPLAHTSKEKADFIGRDDRGLPTTNNIAV</sequence>
<name>A0A821Y5S6_9NEOP</name>
<protein>
    <submittedName>
        <fullName evidence="1">Uncharacterized protein</fullName>
    </submittedName>
</protein>
<keyword evidence="2" id="KW-1185">Reference proteome</keyword>
<proteinExistence type="predicted"/>
<gene>
    <name evidence="1" type="ORF">PMACD_LOCUS16402</name>
</gene>